<dbReference type="OrthoDB" id="5857431at2759"/>
<accession>A0A0R3PAF9</accession>
<sequence length="128" mass="14951">MVGWTRNVYEGQLMDRAVSDWIPRDVKRTAGRPPTRWSEFFMKSLEARYDAQRVPKASKTHWATLARDREKWRIYSRQLDLRPQGVQVIQMTMTRGGLLIYRASAAILSILLGKSSTNLAVLERWKAW</sequence>
<protein>
    <submittedName>
        <fullName evidence="3">Transposase</fullName>
    </submittedName>
</protein>
<dbReference type="EMBL" id="UYYA01000055">
    <property type="protein sequence ID" value="VDM52118.1"/>
    <property type="molecule type" value="Genomic_DNA"/>
</dbReference>
<name>A0A0R3PAF9_ANGCS</name>
<dbReference type="WBParaSite" id="ACOC_0000053201-mRNA-1">
    <property type="protein sequence ID" value="ACOC_0000053201-mRNA-1"/>
    <property type="gene ID" value="ACOC_0000053201"/>
</dbReference>
<organism evidence="3">
    <name type="scientific">Angiostrongylus costaricensis</name>
    <name type="common">Nematode worm</name>
    <dbReference type="NCBI Taxonomy" id="334426"/>
    <lineage>
        <taxon>Eukaryota</taxon>
        <taxon>Metazoa</taxon>
        <taxon>Ecdysozoa</taxon>
        <taxon>Nematoda</taxon>
        <taxon>Chromadorea</taxon>
        <taxon>Rhabditida</taxon>
        <taxon>Rhabditina</taxon>
        <taxon>Rhabditomorpha</taxon>
        <taxon>Strongyloidea</taxon>
        <taxon>Metastrongylidae</taxon>
        <taxon>Angiostrongylus</taxon>
    </lineage>
</organism>
<evidence type="ECO:0000313" key="1">
    <source>
        <dbReference type="EMBL" id="VDM52118.1"/>
    </source>
</evidence>
<keyword evidence="2" id="KW-1185">Reference proteome</keyword>
<dbReference type="AlphaFoldDB" id="A0A0R3PAF9"/>
<reference evidence="3" key="1">
    <citation type="submission" date="2017-02" db="UniProtKB">
        <authorList>
            <consortium name="WormBaseParasite"/>
        </authorList>
    </citation>
    <scope>IDENTIFICATION</scope>
</reference>
<dbReference type="Proteomes" id="UP000267027">
    <property type="component" value="Unassembled WGS sequence"/>
</dbReference>
<gene>
    <name evidence="1" type="ORF">ACOC_LOCUS533</name>
</gene>
<evidence type="ECO:0000313" key="2">
    <source>
        <dbReference type="Proteomes" id="UP000267027"/>
    </source>
</evidence>
<reference evidence="1 2" key="2">
    <citation type="submission" date="2018-11" db="EMBL/GenBank/DDBJ databases">
        <authorList>
            <consortium name="Pathogen Informatics"/>
        </authorList>
    </citation>
    <scope>NUCLEOTIDE SEQUENCE [LARGE SCALE GENOMIC DNA]</scope>
    <source>
        <strain evidence="1 2">Costa Rica</strain>
    </source>
</reference>
<proteinExistence type="predicted"/>
<evidence type="ECO:0000313" key="3">
    <source>
        <dbReference type="WBParaSite" id="ACOC_0000053201-mRNA-1"/>
    </source>
</evidence>